<accession>A0AA39KVD3</accession>
<reference evidence="1" key="2">
    <citation type="submission" date="2023-03" db="EMBL/GenBank/DDBJ databases">
        <authorList>
            <person name="Inwood S.N."/>
            <person name="Skelly J.G."/>
            <person name="Guhlin J."/>
            <person name="Harrop T.W.R."/>
            <person name="Goldson S.G."/>
            <person name="Dearden P.K."/>
        </authorList>
    </citation>
    <scope>NUCLEOTIDE SEQUENCE</scope>
    <source>
        <strain evidence="1">Lincoln</strain>
        <tissue evidence="1">Whole body</tissue>
    </source>
</reference>
<proteinExistence type="predicted"/>
<gene>
    <name evidence="1" type="ORF">PV327_008939</name>
</gene>
<reference evidence="1" key="1">
    <citation type="journal article" date="2023" name="bioRxiv">
        <title>Scaffold-level genome assemblies of two parasitoid biocontrol wasps reveal the parthenogenesis mechanism and an associated novel virus.</title>
        <authorList>
            <person name="Inwood S."/>
            <person name="Skelly J."/>
            <person name="Guhlin J."/>
            <person name="Harrop T."/>
            <person name="Goldson S."/>
            <person name="Dearden P."/>
        </authorList>
    </citation>
    <scope>NUCLEOTIDE SEQUENCE</scope>
    <source>
        <strain evidence="1">Lincoln</strain>
        <tissue evidence="1">Whole body</tissue>
    </source>
</reference>
<evidence type="ECO:0000313" key="1">
    <source>
        <dbReference type="EMBL" id="KAK0175165.1"/>
    </source>
</evidence>
<evidence type="ECO:0000313" key="2">
    <source>
        <dbReference type="Proteomes" id="UP001168972"/>
    </source>
</evidence>
<name>A0AA39KVD3_MICHY</name>
<protein>
    <submittedName>
        <fullName evidence="1">Uncharacterized protein</fullName>
    </submittedName>
</protein>
<organism evidence="1 2">
    <name type="scientific">Microctonus hyperodae</name>
    <name type="common">Parasitoid wasp</name>
    <dbReference type="NCBI Taxonomy" id="165561"/>
    <lineage>
        <taxon>Eukaryota</taxon>
        <taxon>Metazoa</taxon>
        <taxon>Ecdysozoa</taxon>
        <taxon>Arthropoda</taxon>
        <taxon>Hexapoda</taxon>
        <taxon>Insecta</taxon>
        <taxon>Pterygota</taxon>
        <taxon>Neoptera</taxon>
        <taxon>Endopterygota</taxon>
        <taxon>Hymenoptera</taxon>
        <taxon>Apocrita</taxon>
        <taxon>Ichneumonoidea</taxon>
        <taxon>Braconidae</taxon>
        <taxon>Euphorinae</taxon>
        <taxon>Microctonus</taxon>
    </lineage>
</organism>
<comment type="caution">
    <text evidence="1">The sequence shown here is derived from an EMBL/GenBank/DDBJ whole genome shotgun (WGS) entry which is preliminary data.</text>
</comment>
<keyword evidence="2" id="KW-1185">Reference proteome</keyword>
<dbReference type="AlphaFoldDB" id="A0AA39KVD3"/>
<sequence length="127" mass="14499">MFLKGIFNHPMISQMLQPITPLDDAFSTGSGGSYIETLLYDARYETLSASILANSELKFFKSMINSIDPEFSIGYSGFEVNVKPQNLIMIPLNLNQYYRKDKTQVFREVKAPMDIMKVDLKQVVTLF</sequence>
<dbReference type="Proteomes" id="UP001168972">
    <property type="component" value="Unassembled WGS sequence"/>
</dbReference>
<dbReference type="EMBL" id="JAQQBR010000005">
    <property type="protein sequence ID" value="KAK0175165.1"/>
    <property type="molecule type" value="Genomic_DNA"/>
</dbReference>